<dbReference type="EMBL" id="JAMYWD010000009">
    <property type="protein sequence ID" value="KAJ4961966.1"/>
    <property type="molecule type" value="Genomic_DNA"/>
</dbReference>
<evidence type="ECO:0000313" key="1">
    <source>
        <dbReference type="EMBL" id="KAJ4961966.1"/>
    </source>
</evidence>
<gene>
    <name evidence="1" type="ORF">NE237_021876</name>
</gene>
<accession>A0A9Q0K3P1</accession>
<keyword evidence="2" id="KW-1185">Reference proteome</keyword>
<organism evidence="1 2">
    <name type="scientific">Protea cynaroides</name>
    <dbReference type="NCBI Taxonomy" id="273540"/>
    <lineage>
        <taxon>Eukaryota</taxon>
        <taxon>Viridiplantae</taxon>
        <taxon>Streptophyta</taxon>
        <taxon>Embryophyta</taxon>
        <taxon>Tracheophyta</taxon>
        <taxon>Spermatophyta</taxon>
        <taxon>Magnoliopsida</taxon>
        <taxon>Proteales</taxon>
        <taxon>Proteaceae</taxon>
        <taxon>Protea</taxon>
    </lineage>
</organism>
<proteinExistence type="predicted"/>
<name>A0A9Q0K3P1_9MAGN</name>
<comment type="caution">
    <text evidence="1">The sequence shown here is derived from an EMBL/GenBank/DDBJ whole genome shotgun (WGS) entry which is preliminary data.</text>
</comment>
<protein>
    <submittedName>
        <fullName evidence="1">Uncharacterized protein</fullName>
    </submittedName>
</protein>
<sequence length="154" mass="17203">MRQRSTVASASDLLFHSRRKPFHYPPLITPYLSFTAVTYRRKTTPHSLTPPQATVSPTLNSSAPSNPFPLICDLILLKSQPIHEINGFPREFKMELRFWAFWSIEYVNSIGMAVRAGILKRFFSTSVFTSQSPAVPVAASASGSASANQLQFLR</sequence>
<reference evidence="1" key="1">
    <citation type="journal article" date="2023" name="Plant J.">
        <title>The genome of the king protea, Protea cynaroides.</title>
        <authorList>
            <person name="Chang J."/>
            <person name="Duong T.A."/>
            <person name="Schoeman C."/>
            <person name="Ma X."/>
            <person name="Roodt D."/>
            <person name="Barker N."/>
            <person name="Li Z."/>
            <person name="Van de Peer Y."/>
            <person name="Mizrachi E."/>
        </authorList>
    </citation>
    <scope>NUCLEOTIDE SEQUENCE</scope>
    <source>
        <tissue evidence="1">Young leaves</tissue>
    </source>
</reference>
<dbReference type="AlphaFoldDB" id="A0A9Q0K3P1"/>
<dbReference type="Proteomes" id="UP001141806">
    <property type="component" value="Unassembled WGS sequence"/>
</dbReference>
<evidence type="ECO:0000313" key="2">
    <source>
        <dbReference type="Proteomes" id="UP001141806"/>
    </source>
</evidence>